<dbReference type="Pfam" id="PF08240">
    <property type="entry name" value="ADH_N"/>
    <property type="match status" value="1"/>
</dbReference>
<proteinExistence type="predicted"/>
<dbReference type="InterPro" id="IPR013154">
    <property type="entry name" value="ADH-like_N"/>
</dbReference>
<comment type="caution">
    <text evidence="4">The sequence shown here is derived from an EMBL/GenBank/DDBJ whole genome shotgun (WGS) entry which is preliminary data.</text>
</comment>
<evidence type="ECO:0000259" key="3">
    <source>
        <dbReference type="SMART" id="SM00829"/>
    </source>
</evidence>
<dbReference type="InterPro" id="IPR036291">
    <property type="entry name" value="NAD(P)-bd_dom_sf"/>
</dbReference>
<organism evidence="4 5">
    <name type="scientific">Bosea vestrisii</name>
    <dbReference type="NCBI Taxonomy" id="151416"/>
    <lineage>
        <taxon>Bacteria</taxon>
        <taxon>Pseudomonadati</taxon>
        <taxon>Pseudomonadota</taxon>
        <taxon>Alphaproteobacteria</taxon>
        <taxon>Hyphomicrobiales</taxon>
        <taxon>Boseaceae</taxon>
        <taxon>Bosea</taxon>
    </lineage>
</organism>
<dbReference type="InterPro" id="IPR020843">
    <property type="entry name" value="ER"/>
</dbReference>
<keyword evidence="5" id="KW-1185">Reference proteome</keyword>
<dbReference type="SUPFAM" id="SSF50129">
    <property type="entry name" value="GroES-like"/>
    <property type="match status" value="1"/>
</dbReference>
<dbReference type="PROSITE" id="PS01162">
    <property type="entry name" value="QOR_ZETA_CRYSTAL"/>
    <property type="match status" value="1"/>
</dbReference>
<sequence>MKAIQYSRFGGPDVLEIVEIAAPSPGPDEVLIRVGAVGVNFFEVMMRQDRYAVTPPLPFIPGVEIAGTITALGDGVASLSVGDRVAAALYVAGVQGGGYAEQVAIRADAVVRLPDETSFAGATALQVQGLTALHLLRSHPAAGKNVLISAAAGGVGSLLVQLARRGGARRVIAMASSAEKLALAQELGADAGVDYTQPDWPAQVCALTEGAGPDLIFDASGGDIPAQCLTLLAPFGRLVLYGPLSLADFRPDAEALKTLIFGNRTIAGFSLLPHLAPERLASELGELFKLAIPGELRLLPGASFPLAQASAAHAALESRRTAGKLVLLP</sequence>
<protein>
    <submittedName>
        <fullName evidence="4">Zinc-binding alcohol dehydrogenase family protein</fullName>
    </submittedName>
</protein>
<evidence type="ECO:0000256" key="1">
    <source>
        <dbReference type="ARBA" id="ARBA00022857"/>
    </source>
</evidence>
<reference evidence="5" key="1">
    <citation type="journal article" date="2019" name="Int. J. Syst. Evol. Microbiol.">
        <title>The Global Catalogue of Microorganisms (GCM) 10K type strain sequencing project: providing services to taxonomists for standard genome sequencing and annotation.</title>
        <authorList>
            <consortium name="The Broad Institute Genomics Platform"/>
            <consortium name="The Broad Institute Genome Sequencing Center for Infectious Disease"/>
            <person name="Wu L."/>
            <person name="Ma J."/>
        </authorList>
    </citation>
    <scope>NUCLEOTIDE SEQUENCE [LARGE SCALE GENOMIC DNA]</scope>
    <source>
        <strain evidence="5">CGMCC 1.16326</strain>
    </source>
</reference>
<dbReference type="InterPro" id="IPR011032">
    <property type="entry name" value="GroES-like_sf"/>
</dbReference>
<evidence type="ECO:0000313" key="5">
    <source>
        <dbReference type="Proteomes" id="UP001596104"/>
    </source>
</evidence>
<keyword evidence="2" id="KW-0560">Oxidoreductase</keyword>
<dbReference type="Gene3D" id="3.90.180.10">
    <property type="entry name" value="Medium-chain alcohol dehydrogenases, catalytic domain"/>
    <property type="match status" value="1"/>
</dbReference>
<gene>
    <name evidence="4" type="ORF">ACFPPC_20920</name>
</gene>
<dbReference type="Proteomes" id="UP001596104">
    <property type="component" value="Unassembled WGS sequence"/>
</dbReference>
<dbReference type="Pfam" id="PF00107">
    <property type="entry name" value="ADH_zinc_N"/>
    <property type="match status" value="1"/>
</dbReference>
<evidence type="ECO:0000256" key="2">
    <source>
        <dbReference type="ARBA" id="ARBA00023002"/>
    </source>
</evidence>
<dbReference type="Gene3D" id="3.40.50.720">
    <property type="entry name" value="NAD(P)-binding Rossmann-like Domain"/>
    <property type="match status" value="1"/>
</dbReference>
<name>A0ABW0HD02_9HYPH</name>
<dbReference type="InterPro" id="IPR013149">
    <property type="entry name" value="ADH-like_C"/>
</dbReference>
<keyword evidence="1" id="KW-0521">NADP</keyword>
<dbReference type="SMART" id="SM00829">
    <property type="entry name" value="PKS_ER"/>
    <property type="match status" value="1"/>
</dbReference>
<dbReference type="RefSeq" id="WP_377010846.1">
    <property type="nucleotide sequence ID" value="NZ_JBHSLV010000034.1"/>
</dbReference>
<dbReference type="EMBL" id="JBHSLV010000034">
    <property type="protein sequence ID" value="MFC5395106.1"/>
    <property type="molecule type" value="Genomic_DNA"/>
</dbReference>
<feature type="domain" description="Enoyl reductase (ER)" evidence="3">
    <location>
        <begin position="10"/>
        <end position="327"/>
    </location>
</feature>
<dbReference type="PANTHER" id="PTHR48106">
    <property type="entry name" value="QUINONE OXIDOREDUCTASE PIG3-RELATED"/>
    <property type="match status" value="1"/>
</dbReference>
<dbReference type="InterPro" id="IPR002364">
    <property type="entry name" value="Quin_OxRdtase/zeta-crystal_CS"/>
</dbReference>
<dbReference type="SUPFAM" id="SSF51735">
    <property type="entry name" value="NAD(P)-binding Rossmann-fold domains"/>
    <property type="match status" value="1"/>
</dbReference>
<dbReference type="PANTHER" id="PTHR48106:SF13">
    <property type="entry name" value="QUINONE OXIDOREDUCTASE-RELATED"/>
    <property type="match status" value="1"/>
</dbReference>
<accession>A0ABW0HD02</accession>
<evidence type="ECO:0000313" key="4">
    <source>
        <dbReference type="EMBL" id="MFC5395106.1"/>
    </source>
</evidence>